<dbReference type="AlphaFoldDB" id="S8EG44"/>
<gene>
    <name evidence="11" type="ORF">FOMPIDRAFT_1158182</name>
</gene>
<comment type="similarity">
    <text evidence="2 9">Belongs to the cytochrome P450 family.</text>
</comment>
<dbReference type="InterPro" id="IPR017972">
    <property type="entry name" value="Cyt_P450_CS"/>
</dbReference>
<keyword evidence="5 9" id="KW-0560">Oxidoreductase</keyword>
<evidence type="ECO:0000313" key="12">
    <source>
        <dbReference type="Proteomes" id="UP000015241"/>
    </source>
</evidence>
<evidence type="ECO:0000256" key="9">
    <source>
        <dbReference type="RuleBase" id="RU000461"/>
    </source>
</evidence>
<keyword evidence="10" id="KW-0812">Transmembrane</keyword>
<evidence type="ECO:0000256" key="5">
    <source>
        <dbReference type="ARBA" id="ARBA00023002"/>
    </source>
</evidence>
<dbReference type="InterPro" id="IPR001128">
    <property type="entry name" value="Cyt_P450"/>
</dbReference>
<dbReference type="PANTHER" id="PTHR24287:SF1">
    <property type="entry name" value="P450, PUTATIVE (EUROFUNG)-RELATED"/>
    <property type="match status" value="1"/>
</dbReference>
<evidence type="ECO:0000256" key="7">
    <source>
        <dbReference type="ARBA" id="ARBA00023033"/>
    </source>
</evidence>
<feature type="transmembrane region" description="Helical" evidence="10">
    <location>
        <begin position="37"/>
        <end position="60"/>
    </location>
</feature>
<proteinExistence type="inferred from homology"/>
<evidence type="ECO:0000256" key="2">
    <source>
        <dbReference type="ARBA" id="ARBA00010617"/>
    </source>
</evidence>
<feature type="transmembrane region" description="Helical" evidence="10">
    <location>
        <begin position="9"/>
        <end position="31"/>
    </location>
</feature>
<sequence>MELGPGERLVLRALLVLGKYPALVAAAAYALNHYAGWAIPAWAVCTGALATIPLAIALAIGVRCWSVSRATERHGATLAPKWEGRWFANFDVLKDVLNTFRHGYPGDVLWEKFNELGPTYRPNVLWEFGVLTCDPAIIKTVLATEFQNYEKGELFQEQMHTLLGTGVFNSDGDMWKWHRSMTRPFFSKDRISHFELFDRHAEAALDKMTERLRAGHAIDFQDLVSRFTLDSATEFLFGACVHSLRSTLPFPHAAAAAASPFARARPPEHAPDQAEAFTRAFLQAEHLCSERALQDKLWPLWEMRADKSRAHMRVVDAYLRPILEDALAKKARRERGVVVEARRGEEAVEIEDGETLLDHLGKFTSDVTVLRDEVLNILLAGRDTTATTLTFAVYLLATHPAVLKRLRAEVLEKVGPKQRPTYADVKEMRYLRAVINETLRLYPAVPFNIRVSVKEGLLPNANGKPFYVPAGVPVYYSVWVMHRREEYWGPDAQEYDPDRFLDDRVNKYLTPNPFIFLPFNAGPRICLGQQFAYNEMSFFLIKLLQRFSGMELVPEAAPPGSLPPKEWASAPGRKGKEKFWPRSHLTLYSVGGMWVRMTEAEENEAGAQA</sequence>
<evidence type="ECO:0000256" key="3">
    <source>
        <dbReference type="ARBA" id="ARBA00022617"/>
    </source>
</evidence>
<evidence type="ECO:0000313" key="11">
    <source>
        <dbReference type="EMBL" id="EPT04087.1"/>
    </source>
</evidence>
<evidence type="ECO:0008006" key="13">
    <source>
        <dbReference type="Google" id="ProtNLM"/>
    </source>
</evidence>
<dbReference type="eggNOG" id="KOG0157">
    <property type="taxonomic scope" value="Eukaryota"/>
</dbReference>
<feature type="binding site" description="axial binding residue" evidence="8">
    <location>
        <position position="526"/>
    </location>
    <ligand>
        <name>heme</name>
        <dbReference type="ChEBI" id="CHEBI:30413"/>
    </ligand>
    <ligandPart>
        <name>Fe</name>
        <dbReference type="ChEBI" id="CHEBI:18248"/>
    </ligandPart>
</feature>
<keyword evidence="10" id="KW-0472">Membrane</keyword>
<dbReference type="InParanoid" id="S8EG44"/>
<dbReference type="SUPFAM" id="SSF48264">
    <property type="entry name" value="Cytochrome P450"/>
    <property type="match status" value="1"/>
</dbReference>
<dbReference type="GO" id="GO:0004497">
    <property type="term" value="F:monooxygenase activity"/>
    <property type="evidence" value="ECO:0007669"/>
    <property type="project" value="UniProtKB-KW"/>
</dbReference>
<name>S8EG44_FOMSC</name>
<keyword evidence="6 8" id="KW-0408">Iron</keyword>
<dbReference type="PRINTS" id="PR00463">
    <property type="entry name" value="EP450I"/>
</dbReference>
<keyword evidence="12" id="KW-1185">Reference proteome</keyword>
<keyword evidence="4 8" id="KW-0479">Metal-binding</keyword>
<dbReference type="HOGENOM" id="CLU_001570_27_0_1"/>
<keyword evidence="10" id="KW-1133">Transmembrane helix</keyword>
<dbReference type="GO" id="GO:0005506">
    <property type="term" value="F:iron ion binding"/>
    <property type="evidence" value="ECO:0007669"/>
    <property type="project" value="InterPro"/>
</dbReference>
<organism evidence="11 12">
    <name type="scientific">Fomitopsis schrenkii</name>
    <name type="common">Brown rot fungus</name>
    <dbReference type="NCBI Taxonomy" id="2126942"/>
    <lineage>
        <taxon>Eukaryota</taxon>
        <taxon>Fungi</taxon>
        <taxon>Dikarya</taxon>
        <taxon>Basidiomycota</taxon>
        <taxon>Agaricomycotina</taxon>
        <taxon>Agaricomycetes</taxon>
        <taxon>Polyporales</taxon>
        <taxon>Fomitopsis</taxon>
    </lineage>
</organism>
<dbReference type="STRING" id="743788.S8EG44"/>
<protein>
    <recommendedName>
        <fullName evidence="13">Cytochrome P450</fullName>
    </recommendedName>
</protein>
<dbReference type="Gene3D" id="1.10.630.10">
    <property type="entry name" value="Cytochrome P450"/>
    <property type="match status" value="1"/>
</dbReference>
<evidence type="ECO:0000256" key="4">
    <source>
        <dbReference type="ARBA" id="ARBA00022723"/>
    </source>
</evidence>
<reference evidence="11 12" key="1">
    <citation type="journal article" date="2012" name="Science">
        <title>The Paleozoic origin of enzymatic lignin decomposition reconstructed from 31 fungal genomes.</title>
        <authorList>
            <person name="Floudas D."/>
            <person name="Binder M."/>
            <person name="Riley R."/>
            <person name="Barry K."/>
            <person name="Blanchette R.A."/>
            <person name="Henrissat B."/>
            <person name="Martinez A.T."/>
            <person name="Otillar R."/>
            <person name="Spatafora J.W."/>
            <person name="Yadav J.S."/>
            <person name="Aerts A."/>
            <person name="Benoit I."/>
            <person name="Boyd A."/>
            <person name="Carlson A."/>
            <person name="Copeland A."/>
            <person name="Coutinho P.M."/>
            <person name="de Vries R.P."/>
            <person name="Ferreira P."/>
            <person name="Findley K."/>
            <person name="Foster B."/>
            <person name="Gaskell J."/>
            <person name="Glotzer D."/>
            <person name="Gorecki P."/>
            <person name="Heitman J."/>
            <person name="Hesse C."/>
            <person name="Hori C."/>
            <person name="Igarashi K."/>
            <person name="Jurgens J.A."/>
            <person name="Kallen N."/>
            <person name="Kersten P."/>
            <person name="Kohler A."/>
            <person name="Kuees U."/>
            <person name="Kumar T.K.A."/>
            <person name="Kuo A."/>
            <person name="LaButti K."/>
            <person name="Larrondo L.F."/>
            <person name="Lindquist E."/>
            <person name="Ling A."/>
            <person name="Lombard V."/>
            <person name="Lucas S."/>
            <person name="Lundell T."/>
            <person name="Martin R."/>
            <person name="McLaughlin D.J."/>
            <person name="Morgenstern I."/>
            <person name="Morin E."/>
            <person name="Murat C."/>
            <person name="Nagy L.G."/>
            <person name="Nolan M."/>
            <person name="Ohm R.A."/>
            <person name="Patyshakuliyeva A."/>
            <person name="Rokas A."/>
            <person name="Ruiz-Duenas F.J."/>
            <person name="Sabat G."/>
            <person name="Salamov A."/>
            <person name="Samejima M."/>
            <person name="Schmutz J."/>
            <person name="Slot J.C."/>
            <person name="St John F."/>
            <person name="Stenlid J."/>
            <person name="Sun H."/>
            <person name="Sun S."/>
            <person name="Syed K."/>
            <person name="Tsang A."/>
            <person name="Wiebenga A."/>
            <person name="Young D."/>
            <person name="Pisabarro A."/>
            <person name="Eastwood D.C."/>
            <person name="Martin F."/>
            <person name="Cullen D."/>
            <person name="Grigoriev I.V."/>
            <person name="Hibbett D.S."/>
        </authorList>
    </citation>
    <scope>NUCLEOTIDE SEQUENCE</scope>
    <source>
        <strain evidence="12">FP-58527</strain>
    </source>
</reference>
<dbReference type="PRINTS" id="PR00385">
    <property type="entry name" value="P450"/>
</dbReference>
<evidence type="ECO:0000256" key="10">
    <source>
        <dbReference type="SAM" id="Phobius"/>
    </source>
</evidence>
<evidence type="ECO:0000256" key="8">
    <source>
        <dbReference type="PIRSR" id="PIRSR602401-1"/>
    </source>
</evidence>
<dbReference type="Proteomes" id="UP000015241">
    <property type="component" value="Unassembled WGS sequence"/>
</dbReference>
<dbReference type="InterPro" id="IPR047146">
    <property type="entry name" value="Cyt_P450_E_CYP52_fungi"/>
</dbReference>
<dbReference type="InterPro" id="IPR002401">
    <property type="entry name" value="Cyt_P450_E_grp-I"/>
</dbReference>
<dbReference type="OrthoDB" id="1470350at2759"/>
<dbReference type="PANTHER" id="PTHR24287">
    <property type="entry name" value="P450, PUTATIVE (EUROFUNG)-RELATED"/>
    <property type="match status" value="1"/>
</dbReference>
<comment type="cofactor">
    <cofactor evidence="1 8">
        <name>heme</name>
        <dbReference type="ChEBI" id="CHEBI:30413"/>
    </cofactor>
</comment>
<dbReference type="Pfam" id="PF00067">
    <property type="entry name" value="p450"/>
    <property type="match status" value="1"/>
</dbReference>
<dbReference type="GO" id="GO:0016705">
    <property type="term" value="F:oxidoreductase activity, acting on paired donors, with incorporation or reduction of molecular oxygen"/>
    <property type="evidence" value="ECO:0007669"/>
    <property type="project" value="InterPro"/>
</dbReference>
<dbReference type="EMBL" id="KE504128">
    <property type="protein sequence ID" value="EPT04087.1"/>
    <property type="molecule type" value="Genomic_DNA"/>
</dbReference>
<accession>S8EG44</accession>
<dbReference type="PROSITE" id="PS00086">
    <property type="entry name" value="CYTOCHROME_P450"/>
    <property type="match status" value="1"/>
</dbReference>
<evidence type="ECO:0000256" key="1">
    <source>
        <dbReference type="ARBA" id="ARBA00001971"/>
    </source>
</evidence>
<evidence type="ECO:0000256" key="6">
    <source>
        <dbReference type="ARBA" id="ARBA00023004"/>
    </source>
</evidence>
<keyword evidence="3 8" id="KW-0349">Heme</keyword>
<keyword evidence="7 9" id="KW-0503">Monooxygenase</keyword>
<dbReference type="CDD" id="cd11063">
    <property type="entry name" value="CYP52"/>
    <property type="match status" value="1"/>
</dbReference>
<dbReference type="GO" id="GO:0020037">
    <property type="term" value="F:heme binding"/>
    <property type="evidence" value="ECO:0007669"/>
    <property type="project" value="InterPro"/>
</dbReference>
<dbReference type="InterPro" id="IPR036396">
    <property type="entry name" value="Cyt_P450_sf"/>
</dbReference>